<keyword evidence="11" id="KW-1185">Reference proteome</keyword>
<feature type="region of interest" description="Disordered" evidence="9">
    <location>
        <begin position="26"/>
        <end position="141"/>
    </location>
</feature>
<dbReference type="SFLD" id="SFLDS00005">
    <property type="entry name" value="Isoprenoid_Synthase_Type_I"/>
    <property type="match status" value="1"/>
</dbReference>
<evidence type="ECO:0000256" key="4">
    <source>
        <dbReference type="ARBA" id="ARBA00023239"/>
    </source>
</evidence>
<dbReference type="Gene3D" id="1.10.600.10">
    <property type="entry name" value="Farnesyl Diphosphate Synthase"/>
    <property type="match status" value="1"/>
</dbReference>
<dbReference type="EC" id="4.2.3.118" evidence="7"/>
<evidence type="ECO:0000256" key="9">
    <source>
        <dbReference type="SAM" id="MobiDB-lite"/>
    </source>
</evidence>
<dbReference type="InterPro" id="IPR008949">
    <property type="entry name" value="Isoprenoid_synthase_dom_sf"/>
</dbReference>
<evidence type="ECO:0000256" key="7">
    <source>
        <dbReference type="ARBA" id="ARBA00035680"/>
    </source>
</evidence>
<accession>A0ABU7K995</accession>
<keyword evidence="3" id="KW-0460">Magnesium</keyword>
<evidence type="ECO:0000256" key="6">
    <source>
        <dbReference type="ARBA" id="ARBA00035653"/>
    </source>
</evidence>
<gene>
    <name evidence="10" type="ORF">Q8791_16395</name>
</gene>
<comment type="caution">
    <text evidence="10">The sequence shown here is derived from an EMBL/GenBank/DDBJ whole genome shotgun (WGS) entry which is preliminary data.</text>
</comment>
<feature type="compositionally biased region" description="Gly residues" evidence="9">
    <location>
        <begin position="112"/>
        <end position="122"/>
    </location>
</feature>
<dbReference type="InterPro" id="IPR034686">
    <property type="entry name" value="Terpene_cyclase-like_2"/>
</dbReference>
<keyword evidence="4" id="KW-0456">Lyase</keyword>
<proteinExistence type="inferred from homology"/>
<evidence type="ECO:0000256" key="2">
    <source>
        <dbReference type="ARBA" id="ARBA00022723"/>
    </source>
</evidence>
<evidence type="ECO:0000313" key="11">
    <source>
        <dbReference type="Proteomes" id="UP001356095"/>
    </source>
</evidence>
<name>A0ABU7K995_9ACTN</name>
<comment type="catalytic activity">
    <reaction evidence="5">
        <text>(E)-2-methylgeranyl diphosphate + H2O = 2-methylisoborneol + diphosphate</text>
        <dbReference type="Rhea" id="RHEA:32571"/>
        <dbReference type="ChEBI" id="CHEBI:15377"/>
        <dbReference type="ChEBI" id="CHEBI:33019"/>
        <dbReference type="ChEBI" id="CHEBI:61984"/>
        <dbReference type="ChEBI" id="CHEBI:61987"/>
        <dbReference type="EC" id="4.2.3.118"/>
    </reaction>
</comment>
<evidence type="ECO:0000313" key="10">
    <source>
        <dbReference type="EMBL" id="MEE2038805.1"/>
    </source>
</evidence>
<sequence length="458" mass="48936">MSLLTRMSASTATHKAADLVDALLRDSNRPGRPDLLAPPAVPAPQGGTPEGPSAPRLPGGPTGLGVSAATIRLPAPPARQRAAVPLGAPAPSPAGVGARSVPRIPATPPGAGNIGSHGGGRSPGTIRPAESRRPPADSASAVPVLYCPPALRDDPALGDEVDDRLVEWAEEVGVYPGQLDRVRSAGFGRLIMLAHPETDDPERLLAAAKCALAEWSVDDHYVDGEVEEAQPELLGQRLAIAHSVIDQAHLPLSYAPQLEEVVQGDPVMVALRSSLKNLARYGSSAQVRRLRHELAIMFVAYNQEGVWAATGQRPPVWEFLMHRHENSFVPCMALIDTVAGYELPAEEFSDPRVRRLFTMAGSASVIVNDLYSMGKEDPSDFSVPRLIATEDGCSEREAIERTVVLHDELMHTYEAEASALALTGSPELRRFLAGVWAWCGGSREWHARTARYHGTGAT</sequence>
<dbReference type="Proteomes" id="UP001356095">
    <property type="component" value="Unassembled WGS sequence"/>
</dbReference>
<dbReference type="NCBIfam" id="NF041167">
    <property type="entry name" value="f2_encap_cargo2"/>
    <property type="match status" value="1"/>
</dbReference>
<dbReference type="SUPFAM" id="SSF48576">
    <property type="entry name" value="Terpenoid synthases"/>
    <property type="match status" value="1"/>
</dbReference>
<dbReference type="Pfam" id="PF19086">
    <property type="entry name" value="Terpene_syn_C_2"/>
    <property type="match status" value="1"/>
</dbReference>
<comment type="similarity">
    <text evidence="6">Belongs to the terpene synthase family. 2-methylisoborneol synthase subfamily.</text>
</comment>
<evidence type="ECO:0000256" key="8">
    <source>
        <dbReference type="ARBA" id="ARBA00035696"/>
    </source>
</evidence>
<protein>
    <recommendedName>
        <fullName evidence="8">2-methylisoborneol synthase</fullName>
        <ecNumber evidence="7">4.2.3.118</ecNumber>
    </recommendedName>
</protein>
<dbReference type="InterPro" id="IPR047945">
    <property type="entry name" value="MIB_synthase"/>
</dbReference>
<comment type="cofactor">
    <cofactor evidence="1">
        <name>Mg(2+)</name>
        <dbReference type="ChEBI" id="CHEBI:18420"/>
    </cofactor>
</comment>
<evidence type="ECO:0000256" key="5">
    <source>
        <dbReference type="ARBA" id="ARBA00035573"/>
    </source>
</evidence>
<organism evidence="10 11">
    <name type="scientific">Nocardiopsis codii</name>
    <dbReference type="NCBI Taxonomy" id="3065942"/>
    <lineage>
        <taxon>Bacteria</taxon>
        <taxon>Bacillati</taxon>
        <taxon>Actinomycetota</taxon>
        <taxon>Actinomycetes</taxon>
        <taxon>Streptosporangiales</taxon>
        <taxon>Nocardiopsidaceae</taxon>
        <taxon>Nocardiopsis</taxon>
    </lineage>
</organism>
<dbReference type="RefSeq" id="WP_330092585.1">
    <property type="nucleotide sequence ID" value="NZ_JAUZMY010000015.1"/>
</dbReference>
<dbReference type="EMBL" id="JAUZMY010000015">
    <property type="protein sequence ID" value="MEE2038805.1"/>
    <property type="molecule type" value="Genomic_DNA"/>
</dbReference>
<evidence type="ECO:0000256" key="3">
    <source>
        <dbReference type="ARBA" id="ARBA00022842"/>
    </source>
</evidence>
<evidence type="ECO:0000256" key="1">
    <source>
        <dbReference type="ARBA" id="ARBA00001946"/>
    </source>
</evidence>
<feature type="compositionally biased region" description="Low complexity" evidence="9">
    <location>
        <begin position="78"/>
        <end position="98"/>
    </location>
</feature>
<reference evidence="10 11" key="1">
    <citation type="submission" date="2023-08" db="EMBL/GenBank/DDBJ databases">
        <authorList>
            <person name="Girao M."/>
            <person name="Carvalho M.F."/>
        </authorList>
    </citation>
    <scope>NUCLEOTIDE SEQUENCE [LARGE SCALE GENOMIC DNA]</scope>
    <source>
        <strain evidence="10 11">CT-R113</strain>
    </source>
</reference>
<dbReference type="SFLD" id="SFLDG01020">
    <property type="entry name" value="Terpene_Cyclase_Like_2"/>
    <property type="match status" value="1"/>
</dbReference>
<keyword evidence="2" id="KW-0479">Metal-binding</keyword>